<evidence type="ECO:0000313" key="2">
    <source>
        <dbReference type="Proteomes" id="UP000670092"/>
    </source>
</evidence>
<sequence>MILSAVHRELCSTTELIQRDGYICKGERREDLRICCINCLRTENHHVCNVIVQPPGRLATVHFGT</sequence>
<dbReference type="Proteomes" id="UP000670092">
    <property type="component" value="Unassembled WGS sequence"/>
</dbReference>
<dbReference type="EMBL" id="JAEVHI010000007">
    <property type="protein sequence ID" value="KAG5287416.1"/>
    <property type="molecule type" value="Genomic_DNA"/>
</dbReference>
<reference evidence="1 2" key="1">
    <citation type="submission" date="2021-01" db="EMBL/GenBank/DDBJ databases">
        <title>Chromosome-level genome assembly of a human fungal pathogen reveals clustering of transcriptionally co-regulated genes.</title>
        <authorList>
            <person name="Voorhies M."/>
            <person name="Cohen S."/>
            <person name="Shea T.P."/>
            <person name="Petrus S."/>
            <person name="Munoz J.F."/>
            <person name="Poplawski S."/>
            <person name="Goldman W.E."/>
            <person name="Michael T."/>
            <person name="Cuomo C.A."/>
            <person name="Sil A."/>
            <person name="Beyhan S."/>
        </authorList>
    </citation>
    <scope>NUCLEOTIDE SEQUENCE [LARGE SCALE GENOMIC DNA]</scope>
    <source>
        <strain evidence="1 2">G184AR</strain>
    </source>
</reference>
<dbReference type="VEuPathDB" id="FungiDB:I7I52_11182"/>
<gene>
    <name evidence="1" type="ORF">I7I52_11182</name>
</gene>
<protein>
    <submittedName>
        <fullName evidence="1">Uncharacterized protein</fullName>
    </submittedName>
</protein>
<comment type="caution">
    <text evidence="1">The sequence shown here is derived from an EMBL/GenBank/DDBJ whole genome shotgun (WGS) entry which is preliminary data.</text>
</comment>
<name>A0A8H8CQW8_AJECA</name>
<organism evidence="1 2">
    <name type="scientific">Ajellomyces capsulatus</name>
    <name type="common">Darling's disease fungus</name>
    <name type="synonym">Histoplasma capsulatum</name>
    <dbReference type="NCBI Taxonomy" id="5037"/>
    <lineage>
        <taxon>Eukaryota</taxon>
        <taxon>Fungi</taxon>
        <taxon>Dikarya</taxon>
        <taxon>Ascomycota</taxon>
        <taxon>Pezizomycotina</taxon>
        <taxon>Eurotiomycetes</taxon>
        <taxon>Eurotiomycetidae</taxon>
        <taxon>Onygenales</taxon>
        <taxon>Ajellomycetaceae</taxon>
        <taxon>Histoplasma</taxon>
    </lineage>
</organism>
<evidence type="ECO:0000313" key="1">
    <source>
        <dbReference type="EMBL" id="KAG5287416.1"/>
    </source>
</evidence>
<dbReference type="AlphaFoldDB" id="A0A8H8CQW8"/>
<accession>A0A8H8CQW8</accession>
<proteinExistence type="predicted"/>